<sequence length="280" mass="31772">MNFQIYAAKSTLHPYVKQYYYWEDDAQGNIPLPQHLFALGDQYIIFLQSGEAICKPANHASFSLPPVSVIGHFTHPGQLQLNGPVKMVVVQLNAYGCHRLTGMSMHTFTNYYRNLCKHNNQLWQQLSNTLFEGTTPDEIGSILDTALENALQQKAYPLKQVDDIADYVQQQNGIVSMESLSGKYGISRPTLERMFMEIIGIPPQLYARMMRFKTAMRSLQQMNFRQWQTSHYNFGYYNQTLFIKDHVLFNGKTPAPVESGSAAIAQMPMPDMAMQVAVAG</sequence>
<dbReference type="Gene3D" id="1.10.10.60">
    <property type="entry name" value="Homeodomain-like"/>
    <property type="match status" value="1"/>
</dbReference>
<organism evidence="2 3">
    <name type="scientific">Chitinophaga defluvii</name>
    <dbReference type="NCBI Taxonomy" id="3163343"/>
    <lineage>
        <taxon>Bacteria</taxon>
        <taxon>Pseudomonadati</taxon>
        <taxon>Bacteroidota</taxon>
        <taxon>Chitinophagia</taxon>
        <taxon>Chitinophagales</taxon>
        <taxon>Chitinophagaceae</taxon>
        <taxon>Chitinophaga</taxon>
    </lineage>
</organism>
<dbReference type="Proteomes" id="UP001549749">
    <property type="component" value="Unassembled WGS sequence"/>
</dbReference>
<proteinExistence type="predicted"/>
<evidence type="ECO:0000313" key="2">
    <source>
        <dbReference type="EMBL" id="MET6998311.1"/>
    </source>
</evidence>
<dbReference type="RefSeq" id="WP_354660946.1">
    <property type="nucleotide sequence ID" value="NZ_JBEXAC010000001.1"/>
</dbReference>
<accession>A0ABV2T5L2</accession>
<dbReference type="PROSITE" id="PS01124">
    <property type="entry name" value="HTH_ARAC_FAMILY_2"/>
    <property type="match status" value="1"/>
</dbReference>
<reference evidence="2 3" key="1">
    <citation type="submission" date="2024-06" db="EMBL/GenBank/DDBJ databases">
        <title>Chitinophaga defluvii sp. nov., isolated from municipal sewage.</title>
        <authorList>
            <person name="Zhang L."/>
        </authorList>
    </citation>
    <scope>NUCLEOTIDE SEQUENCE [LARGE SCALE GENOMIC DNA]</scope>
    <source>
        <strain evidence="2 3">H8</strain>
    </source>
</reference>
<protein>
    <submittedName>
        <fullName evidence="2">DUF6597 domain-containing transcriptional factor</fullName>
    </submittedName>
</protein>
<gene>
    <name evidence="2" type="ORF">ABR189_13070</name>
</gene>
<feature type="domain" description="HTH araC/xylS-type" evidence="1">
    <location>
        <begin position="158"/>
        <end position="260"/>
    </location>
</feature>
<name>A0ABV2T5L2_9BACT</name>
<dbReference type="Pfam" id="PF20240">
    <property type="entry name" value="DUF6597"/>
    <property type="match status" value="1"/>
</dbReference>
<dbReference type="InterPro" id="IPR018060">
    <property type="entry name" value="HTH_AraC"/>
</dbReference>
<keyword evidence="3" id="KW-1185">Reference proteome</keyword>
<comment type="caution">
    <text evidence="2">The sequence shown here is derived from an EMBL/GenBank/DDBJ whole genome shotgun (WGS) entry which is preliminary data.</text>
</comment>
<evidence type="ECO:0000259" key="1">
    <source>
        <dbReference type="PROSITE" id="PS01124"/>
    </source>
</evidence>
<dbReference type="EMBL" id="JBEXAC010000001">
    <property type="protein sequence ID" value="MET6998311.1"/>
    <property type="molecule type" value="Genomic_DNA"/>
</dbReference>
<evidence type="ECO:0000313" key="3">
    <source>
        <dbReference type="Proteomes" id="UP001549749"/>
    </source>
</evidence>
<dbReference type="InterPro" id="IPR046532">
    <property type="entry name" value="DUF6597"/>
</dbReference>